<evidence type="ECO:0000259" key="5">
    <source>
        <dbReference type="PROSITE" id="PS51782"/>
    </source>
</evidence>
<reference evidence="6 7" key="1">
    <citation type="journal article" date="2018" name="Nat. Ecol. Evol.">
        <title>Pezizomycetes genomes reveal the molecular basis of ectomycorrhizal truffle lifestyle.</title>
        <authorList>
            <person name="Murat C."/>
            <person name="Payen T."/>
            <person name="Noel B."/>
            <person name="Kuo A."/>
            <person name="Morin E."/>
            <person name="Chen J."/>
            <person name="Kohler A."/>
            <person name="Krizsan K."/>
            <person name="Balestrini R."/>
            <person name="Da Silva C."/>
            <person name="Montanini B."/>
            <person name="Hainaut M."/>
            <person name="Levati E."/>
            <person name="Barry K.W."/>
            <person name="Belfiori B."/>
            <person name="Cichocki N."/>
            <person name="Clum A."/>
            <person name="Dockter R.B."/>
            <person name="Fauchery L."/>
            <person name="Guy J."/>
            <person name="Iotti M."/>
            <person name="Le Tacon F."/>
            <person name="Lindquist E.A."/>
            <person name="Lipzen A."/>
            <person name="Malagnac F."/>
            <person name="Mello A."/>
            <person name="Molinier V."/>
            <person name="Miyauchi S."/>
            <person name="Poulain J."/>
            <person name="Riccioni C."/>
            <person name="Rubini A."/>
            <person name="Sitrit Y."/>
            <person name="Splivallo R."/>
            <person name="Traeger S."/>
            <person name="Wang M."/>
            <person name="Zifcakova L."/>
            <person name="Wipf D."/>
            <person name="Zambonelli A."/>
            <person name="Paolocci F."/>
            <person name="Nowrousian M."/>
            <person name="Ottonello S."/>
            <person name="Baldrian P."/>
            <person name="Spatafora J.W."/>
            <person name="Henrissat B."/>
            <person name="Nagy L.G."/>
            <person name="Aury J.M."/>
            <person name="Wincker P."/>
            <person name="Grigoriev I.V."/>
            <person name="Bonfante P."/>
            <person name="Martin F.M."/>
        </authorList>
    </citation>
    <scope>NUCLEOTIDE SEQUENCE [LARGE SCALE GENOMIC DNA]</scope>
    <source>
        <strain evidence="6 7">RN42</strain>
    </source>
</reference>
<proteinExistence type="predicted"/>
<dbReference type="Proteomes" id="UP000275078">
    <property type="component" value="Unassembled WGS sequence"/>
</dbReference>
<dbReference type="InterPro" id="IPR018392">
    <property type="entry name" value="LysM"/>
</dbReference>
<evidence type="ECO:0000313" key="6">
    <source>
        <dbReference type="EMBL" id="RPA76003.1"/>
    </source>
</evidence>
<sequence>MKNIIRFLIPILAAASLILGSGILAKYEHRDGPELLEGHHSSFSSNSQGGKGSDTEPGLESLLVKRKKKNWHKGFDKTGISSTSTSQSTVSSTSTASAASNGTTTQTPAPAPREFRAAPGSIQGAQDKNCNKWLKAEGDDTCYAVTAAAGISMCDLKLWNPYIEDDCSNLWVDFDVCVGVKA</sequence>
<feature type="region of interest" description="Disordered" evidence="3">
    <location>
        <begin position="75"/>
        <end position="113"/>
    </location>
</feature>
<dbReference type="PANTHER" id="PTHR34997:SF1">
    <property type="entry name" value="PEPTIDOGLYCAN-BINDING LYSIN DOMAIN"/>
    <property type="match status" value="1"/>
</dbReference>
<dbReference type="InterPro" id="IPR052210">
    <property type="entry name" value="LysM1-like"/>
</dbReference>
<evidence type="ECO:0000256" key="4">
    <source>
        <dbReference type="SAM" id="SignalP"/>
    </source>
</evidence>
<name>A0A3N4HQ97_ASCIM</name>
<dbReference type="Gene3D" id="3.10.350.10">
    <property type="entry name" value="LysM domain"/>
    <property type="match status" value="1"/>
</dbReference>
<dbReference type="GO" id="GO:0008061">
    <property type="term" value="F:chitin binding"/>
    <property type="evidence" value="ECO:0007669"/>
    <property type="project" value="UniProtKB-KW"/>
</dbReference>
<evidence type="ECO:0000256" key="2">
    <source>
        <dbReference type="ARBA" id="ARBA00023026"/>
    </source>
</evidence>
<evidence type="ECO:0000256" key="1">
    <source>
        <dbReference type="ARBA" id="ARBA00022669"/>
    </source>
</evidence>
<evidence type="ECO:0000256" key="3">
    <source>
        <dbReference type="SAM" id="MobiDB-lite"/>
    </source>
</evidence>
<dbReference type="AlphaFoldDB" id="A0A3N4HQ97"/>
<dbReference type="STRING" id="1160509.A0A3N4HQ97"/>
<dbReference type="InterPro" id="IPR036779">
    <property type="entry name" value="LysM_dom_sf"/>
</dbReference>
<dbReference type="SUPFAM" id="SSF54106">
    <property type="entry name" value="LysM domain"/>
    <property type="match status" value="1"/>
</dbReference>
<feature type="region of interest" description="Disordered" evidence="3">
    <location>
        <begin position="35"/>
        <end position="58"/>
    </location>
</feature>
<dbReference type="OrthoDB" id="2281372at2759"/>
<dbReference type="CDD" id="cd00118">
    <property type="entry name" value="LysM"/>
    <property type="match status" value="1"/>
</dbReference>
<feature type="domain" description="LysM" evidence="5">
    <location>
        <begin position="132"/>
        <end position="178"/>
    </location>
</feature>
<feature type="compositionally biased region" description="Low complexity" evidence="3">
    <location>
        <begin position="78"/>
        <end position="108"/>
    </location>
</feature>
<organism evidence="6 7">
    <name type="scientific">Ascobolus immersus RN42</name>
    <dbReference type="NCBI Taxonomy" id="1160509"/>
    <lineage>
        <taxon>Eukaryota</taxon>
        <taxon>Fungi</taxon>
        <taxon>Dikarya</taxon>
        <taxon>Ascomycota</taxon>
        <taxon>Pezizomycotina</taxon>
        <taxon>Pezizomycetes</taxon>
        <taxon>Pezizales</taxon>
        <taxon>Ascobolaceae</taxon>
        <taxon>Ascobolus</taxon>
    </lineage>
</organism>
<dbReference type="PANTHER" id="PTHR34997">
    <property type="entry name" value="AM15"/>
    <property type="match status" value="1"/>
</dbReference>
<dbReference type="EMBL" id="ML119753">
    <property type="protein sequence ID" value="RPA76003.1"/>
    <property type="molecule type" value="Genomic_DNA"/>
</dbReference>
<gene>
    <name evidence="6" type="ORF">BJ508DRAFT_379720</name>
</gene>
<keyword evidence="2" id="KW-0843">Virulence</keyword>
<feature type="chain" id="PRO_5018337035" description="LysM domain-containing protein" evidence="4">
    <location>
        <begin position="21"/>
        <end position="182"/>
    </location>
</feature>
<keyword evidence="1" id="KW-0147">Chitin-binding</keyword>
<accession>A0A3N4HQ97</accession>
<keyword evidence="4" id="KW-0732">Signal</keyword>
<evidence type="ECO:0000313" key="7">
    <source>
        <dbReference type="Proteomes" id="UP000275078"/>
    </source>
</evidence>
<dbReference type="PROSITE" id="PS51782">
    <property type="entry name" value="LYSM"/>
    <property type="match status" value="1"/>
</dbReference>
<protein>
    <recommendedName>
        <fullName evidence="5">LysM domain-containing protein</fullName>
    </recommendedName>
</protein>
<feature type="signal peptide" evidence="4">
    <location>
        <begin position="1"/>
        <end position="20"/>
    </location>
</feature>
<keyword evidence="7" id="KW-1185">Reference proteome</keyword>